<dbReference type="PROSITE" id="PS01071">
    <property type="entry name" value="GRPE"/>
    <property type="match status" value="1"/>
</dbReference>
<evidence type="ECO:0000256" key="5">
    <source>
        <dbReference type="RuleBase" id="RU004478"/>
    </source>
</evidence>
<evidence type="ECO:0000256" key="4">
    <source>
        <dbReference type="RuleBase" id="RU000639"/>
    </source>
</evidence>
<dbReference type="GO" id="GO:0042803">
    <property type="term" value="F:protein homodimerization activity"/>
    <property type="evidence" value="ECO:0007669"/>
    <property type="project" value="InterPro"/>
</dbReference>
<comment type="similarity">
    <text evidence="1 3 5">Belongs to the GrpE family.</text>
</comment>
<keyword evidence="3 4" id="KW-0346">Stress response</keyword>
<comment type="subcellular location">
    <subcellularLocation>
        <location evidence="3">Cytoplasm</location>
    </subcellularLocation>
</comment>
<dbReference type="Gene3D" id="2.30.22.10">
    <property type="entry name" value="Head domain of nucleotide exchange factor GrpE"/>
    <property type="match status" value="1"/>
</dbReference>
<organism evidence="8 9">
    <name type="scientific">Dysosmobacter segnis</name>
    <dbReference type="NCBI Taxonomy" id="2763042"/>
    <lineage>
        <taxon>Bacteria</taxon>
        <taxon>Bacillati</taxon>
        <taxon>Bacillota</taxon>
        <taxon>Clostridia</taxon>
        <taxon>Eubacteriales</taxon>
        <taxon>Oscillospiraceae</taxon>
        <taxon>Dysosmobacter</taxon>
    </lineage>
</organism>
<dbReference type="GO" id="GO:0005737">
    <property type="term" value="C:cytoplasm"/>
    <property type="evidence" value="ECO:0007669"/>
    <property type="project" value="UniProtKB-SubCell"/>
</dbReference>
<dbReference type="Proteomes" id="UP000620327">
    <property type="component" value="Unassembled WGS sequence"/>
</dbReference>
<dbReference type="GO" id="GO:0051082">
    <property type="term" value="F:unfolded protein binding"/>
    <property type="evidence" value="ECO:0007669"/>
    <property type="project" value="TreeGrafter"/>
</dbReference>
<evidence type="ECO:0000256" key="6">
    <source>
        <dbReference type="SAM" id="Coils"/>
    </source>
</evidence>
<dbReference type="PANTHER" id="PTHR21237">
    <property type="entry name" value="GRPE PROTEIN"/>
    <property type="match status" value="1"/>
</dbReference>
<name>A0A923MHX6_9FIRM</name>
<evidence type="ECO:0000256" key="1">
    <source>
        <dbReference type="ARBA" id="ARBA00009054"/>
    </source>
</evidence>
<dbReference type="InterPro" id="IPR013805">
    <property type="entry name" value="GrpE_CC"/>
</dbReference>
<dbReference type="PRINTS" id="PR00773">
    <property type="entry name" value="GRPEPROTEIN"/>
</dbReference>
<dbReference type="Pfam" id="PF01025">
    <property type="entry name" value="GrpE"/>
    <property type="match status" value="1"/>
</dbReference>
<reference evidence="8" key="1">
    <citation type="submission" date="2020-08" db="EMBL/GenBank/DDBJ databases">
        <title>Genome public.</title>
        <authorList>
            <person name="Liu C."/>
            <person name="Sun Q."/>
        </authorList>
    </citation>
    <scope>NUCLEOTIDE SEQUENCE</scope>
    <source>
        <strain evidence="8">BX15</strain>
    </source>
</reference>
<gene>
    <name evidence="3 8" type="primary">grpE</name>
    <name evidence="8" type="ORF">H8Z83_08240</name>
</gene>
<dbReference type="GO" id="GO:0006457">
    <property type="term" value="P:protein folding"/>
    <property type="evidence" value="ECO:0007669"/>
    <property type="project" value="InterPro"/>
</dbReference>
<keyword evidence="3" id="KW-0963">Cytoplasm</keyword>
<dbReference type="InterPro" id="IPR009012">
    <property type="entry name" value="GrpE_head"/>
</dbReference>
<evidence type="ECO:0000256" key="2">
    <source>
        <dbReference type="ARBA" id="ARBA00023186"/>
    </source>
</evidence>
<accession>A0A923MHX6</accession>
<dbReference type="GO" id="GO:0000774">
    <property type="term" value="F:adenyl-nucleotide exchange factor activity"/>
    <property type="evidence" value="ECO:0007669"/>
    <property type="project" value="InterPro"/>
</dbReference>
<feature type="coiled-coil region" evidence="6">
    <location>
        <begin position="46"/>
        <end position="83"/>
    </location>
</feature>
<evidence type="ECO:0000256" key="7">
    <source>
        <dbReference type="SAM" id="MobiDB-lite"/>
    </source>
</evidence>
<keyword evidence="9" id="KW-1185">Reference proteome</keyword>
<dbReference type="GO" id="GO:0051087">
    <property type="term" value="F:protein-folding chaperone binding"/>
    <property type="evidence" value="ECO:0007669"/>
    <property type="project" value="InterPro"/>
</dbReference>
<comment type="caution">
    <text evidence="8">The sequence shown here is derived from an EMBL/GenBank/DDBJ whole genome shotgun (WGS) entry which is preliminary data.</text>
</comment>
<dbReference type="EMBL" id="JACOQI010000006">
    <property type="protein sequence ID" value="MBC5770311.1"/>
    <property type="molecule type" value="Genomic_DNA"/>
</dbReference>
<dbReference type="SUPFAM" id="SSF51064">
    <property type="entry name" value="Head domain of nucleotide exchange factor GrpE"/>
    <property type="match status" value="1"/>
</dbReference>
<dbReference type="RefSeq" id="WP_187014602.1">
    <property type="nucleotide sequence ID" value="NZ_JACOQI010000006.1"/>
</dbReference>
<protein>
    <recommendedName>
        <fullName evidence="3 4">Protein GrpE</fullName>
    </recommendedName>
    <alternativeName>
        <fullName evidence="3">HSP-70 cofactor</fullName>
    </alternativeName>
</protein>
<dbReference type="CDD" id="cd00446">
    <property type="entry name" value="GrpE"/>
    <property type="match status" value="1"/>
</dbReference>
<dbReference type="AlphaFoldDB" id="A0A923MHX6"/>
<dbReference type="SUPFAM" id="SSF58014">
    <property type="entry name" value="Coiled-coil domain of nucleotide exchange factor GrpE"/>
    <property type="match status" value="1"/>
</dbReference>
<dbReference type="PANTHER" id="PTHR21237:SF23">
    <property type="entry name" value="GRPE PROTEIN HOMOLOG, MITOCHONDRIAL"/>
    <property type="match status" value="1"/>
</dbReference>
<evidence type="ECO:0000256" key="3">
    <source>
        <dbReference type="HAMAP-Rule" id="MF_01151"/>
    </source>
</evidence>
<dbReference type="HAMAP" id="MF_01151">
    <property type="entry name" value="GrpE"/>
    <property type="match status" value="1"/>
</dbReference>
<feature type="compositionally biased region" description="Basic and acidic residues" evidence="7">
    <location>
        <begin position="22"/>
        <end position="34"/>
    </location>
</feature>
<evidence type="ECO:0000313" key="9">
    <source>
        <dbReference type="Proteomes" id="UP000620327"/>
    </source>
</evidence>
<dbReference type="Gene3D" id="3.90.20.20">
    <property type="match status" value="1"/>
</dbReference>
<comment type="function">
    <text evidence="3 4">Participates actively in the response to hyperosmotic and heat shock by preventing the aggregation of stress-denatured proteins, in association with DnaK and GrpE. It is the nucleotide exchange factor for DnaK and may function as a thermosensor. Unfolded proteins bind initially to DnaJ; upon interaction with the DnaJ-bound protein, DnaK hydrolyzes its bound ATP, resulting in the formation of a stable complex. GrpE releases ADP from DnaK; ATP binding to DnaK triggers the release of the substrate protein, thus completing the reaction cycle. Several rounds of ATP-dependent interactions between DnaJ, DnaK and GrpE are required for fully efficient folding.</text>
</comment>
<comment type="subunit">
    <text evidence="3">Homodimer.</text>
</comment>
<keyword evidence="6" id="KW-0175">Coiled coil</keyword>
<evidence type="ECO:0000313" key="8">
    <source>
        <dbReference type="EMBL" id="MBC5770311.1"/>
    </source>
</evidence>
<sequence length="199" mass="22634">MSEETKEPLEETPVTAETAETEQEKTPENQEPEKKAKKKEKKEKGITFTREQVEKMELAAKQLESVKDQFTRLTAEYDNYRKRTTKEKDGIYQDAKGDTIKTFLAVYDNLERAAAAEGGEDDPHKKGLEMIFHQFKELLAKEGVKEIEAKGKEFDPELMDAVMHIEDESLGENVVAQVFQAGFELNGKVLRHAIVQVAN</sequence>
<proteinExistence type="inferred from homology"/>
<feature type="region of interest" description="Disordered" evidence="7">
    <location>
        <begin position="1"/>
        <end position="46"/>
    </location>
</feature>
<dbReference type="InterPro" id="IPR000740">
    <property type="entry name" value="GrpE"/>
</dbReference>
<keyword evidence="2 3" id="KW-0143">Chaperone</keyword>